<proteinExistence type="predicted"/>
<feature type="compositionally biased region" description="Basic and acidic residues" evidence="1">
    <location>
        <begin position="26"/>
        <end position="54"/>
    </location>
</feature>
<evidence type="ECO:0000313" key="2">
    <source>
        <dbReference type="EMBL" id="MBO1512445.1"/>
    </source>
</evidence>
<organism evidence="2 3">
    <name type="scientific">Metabacillus bambusae</name>
    <dbReference type="NCBI Taxonomy" id="2795218"/>
    <lineage>
        <taxon>Bacteria</taxon>
        <taxon>Bacillati</taxon>
        <taxon>Bacillota</taxon>
        <taxon>Bacilli</taxon>
        <taxon>Bacillales</taxon>
        <taxon>Bacillaceae</taxon>
        <taxon>Metabacillus</taxon>
    </lineage>
</organism>
<accession>A0ABS3N2D9</accession>
<dbReference type="EMBL" id="JAGDEL010000008">
    <property type="protein sequence ID" value="MBO1512445.1"/>
    <property type="molecule type" value="Genomic_DNA"/>
</dbReference>
<keyword evidence="3" id="KW-1185">Reference proteome</keyword>
<protein>
    <recommendedName>
        <fullName evidence="4">DUF4025 domain-containing protein</fullName>
    </recommendedName>
</protein>
<evidence type="ECO:0000313" key="3">
    <source>
        <dbReference type="Proteomes" id="UP000663981"/>
    </source>
</evidence>
<evidence type="ECO:0008006" key="4">
    <source>
        <dbReference type="Google" id="ProtNLM"/>
    </source>
</evidence>
<reference evidence="2 3" key="1">
    <citation type="submission" date="2021-03" db="EMBL/GenBank/DDBJ databases">
        <title>Whole genome sequence of Metabacillus bambusae BG109.</title>
        <authorList>
            <person name="Jeong J.W."/>
        </authorList>
    </citation>
    <scope>NUCLEOTIDE SEQUENCE [LARGE SCALE GENOMIC DNA]</scope>
    <source>
        <strain evidence="2 3">BG109</strain>
    </source>
</reference>
<sequence>MGKRNKESSQNNWTKSEIKSTNIVATEKETDHEFSEELSDGGERNEIIKRQQNK</sequence>
<gene>
    <name evidence="2" type="ORF">I7822_12270</name>
</gene>
<comment type="caution">
    <text evidence="2">The sequence shown here is derived from an EMBL/GenBank/DDBJ whole genome shotgun (WGS) entry which is preliminary data.</text>
</comment>
<evidence type="ECO:0000256" key="1">
    <source>
        <dbReference type="SAM" id="MobiDB-lite"/>
    </source>
</evidence>
<feature type="region of interest" description="Disordered" evidence="1">
    <location>
        <begin position="1"/>
        <end position="54"/>
    </location>
</feature>
<name>A0ABS3N2D9_9BACI</name>
<feature type="compositionally biased region" description="Polar residues" evidence="1">
    <location>
        <begin position="8"/>
        <end position="24"/>
    </location>
</feature>
<dbReference type="RefSeq" id="WP_207978496.1">
    <property type="nucleotide sequence ID" value="NZ_JAGDEL010000008.1"/>
</dbReference>
<dbReference type="Proteomes" id="UP000663981">
    <property type="component" value="Unassembled WGS sequence"/>
</dbReference>